<dbReference type="Proteomes" id="UP001234581">
    <property type="component" value="Unassembled WGS sequence"/>
</dbReference>
<comment type="caution">
    <text evidence="1">The sequence shown here is derived from an EMBL/GenBank/DDBJ whole genome shotgun (WGS) entry which is preliminary data.</text>
</comment>
<accession>A0AAD7VC70</accession>
<evidence type="ECO:0000313" key="1">
    <source>
        <dbReference type="EMBL" id="KAJ8662401.1"/>
    </source>
</evidence>
<keyword evidence="2" id="KW-1185">Reference proteome</keyword>
<dbReference type="RefSeq" id="XP_058347314.1">
    <property type="nucleotide sequence ID" value="XM_058482183.1"/>
</dbReference>
<reference evidence="1 2" key="1">
    <citation type="submission" date="2023-03" db="EMBL/GenBank/DDBJ databases">
        <title>Genome sequence of Lichtheimia ornata CBS 291.66.</title>
        <authorList>
            <person name="Mohabir J.T."/>
            <person name="Shea T.P."/>
            <person name="Kurbessoian T."/>
            <person name="Berby B."/>
            <person name="Fontaine J."/>
            <person name="Livny J."/>
            <person name="Gnirke A."/>
            <person name="Stajich J.E."/>
            <person name="Cuomo C.A."/>
        </authorList>
    </citation>
    <scope>NUCLEOTIDE SEQUENCE [LARGE SCALE GENOMIC DNA]</scope>
    <source>
        <strain evidence="1">CBS 291.66</strain>
    </source>
</reference>
<sequence>MDLNICLFCEKRLFDDNLSFCSSACQAQEATKHCTLIHEADPYLSSRKHPLPLIQKSRMNKRASSFPSAVSSSPLTPASSFEMPHHRRRSFMSSAKDHPNTISPTRNSSLIGDGHASDIAFLSAYMHFHHRAPPVDNASLVSNTSSSGSSDMDSVYTMF</sequence>
<organism evidence="1 2">
    <name type="scientific">Lichtheimia ornata</name>
    <dbReference type="NCBI Taxonomy" id="688661"/>
    <lineage>
        <taxon>Eukaryota</taxon>
        <taxon>Fungi</taxon>
        <taxon>Fungi incertae sedis</taxon>
        <taxon>Mucoromycota</taxon>
        <taxon>Mucoromycotina</taxon>
        <taxon>Mucoromycetes</taxon>
        <taxon>Mucorales</taxon>
        <taxon>Lichtheimiaceae</taxon>
        <taxon>Lichtheimia</taxon>
    </lineage>
</organism>
<protein>
    <submittedName>
        <fullName evidence="1">Uncharacterized protein</fullName>
    </submittedName>
</protein>
<proteinExistence type="predicted"/>
<dbReference type="GeneID" id="83209513"/>
<evidence type="ECO:0000313" key="2">
    <source>
        <dbReference type="Proteomes" id="UP001234581"/>
    </source>
</evidence>
<dbReference type="AlphaFoldDB" id="A0AAD7VC70"/>
<dbReference type="EMBL" id="JARTCD010000005">
    <property type="protein sequence ID" value="KAJ8662401.1"/>
    <property type="molecule type" value="Genomic_DNA"/>
</dbReference>
<name>A0AAD7VC70_9FUNG</name>
<gene>
    <name evidence="1" type="ORF">O0I10_002095</name>
</gene>